<evidence type="ECO:0000256" key="7">
    <source>
        <dbReference type="ARBA" id="ARBA00023010"/>
    </source>
</evidence>
<dbReference type="GO" id="GO:0043953">
    <property type="term" value="P:protein transport by the Tat complex"/>
    <property type="evidence" value="ECO:0007669"/>
    <property type="project" value="InterPro"/>
</dbReference>
<keyword evidence="2" id="KW-0813">Transport</keyword>
<accession>A0A3B1AVT0</accession>
<evidence type="ECO:0000256" key="9">
    <source>
        <dbReference type="SAM" id="MobiDB-lite"/>
    </source>
</evidence>
<dbReference type="Gene3D" id="1.20.5.3310">
    <property type="match status" value="1"/>
</dbReference>
<dbReference type="NCBIfam" id="TIGR01410">
    <property type="entry name" value="tatB"/>
    <property type="match status" value="1"/>
</dbReference>
<comment type="subcellular location">
    <subcellularLocation>
        <location evidence="1">Membrane</location>
        <topology evidence="1">Single-pass membrane protein</topology>
    </subcellularLocation>
</comment>
<dbReference type="AlphaFoldDB" id="A0A3B1AVT0"/>
<keyword evidence="4" id="KW-0812">Transmembrane</keyword>
<keyword evidence="5" id="KW-0653">Protein transport</keyword>
<dbReference type="GO" id="GO:0008320">
    <property type="term" value="F:protein transmembrane transporter activity"/>
    <property type="evidence" value="ECO:0007669"/>
    <property type="project" value="InterPro"/>
</dbReference>
<dbReference type="PRINTS" id="PR01506">
    <property type="entry name" value="TATBPROTEIN"/>
</dbReference>
<dbReference type="EMBL" id="UOFV01000437">
    <property type="protein sequence ID" value="VAX03924.1"/>
    <property type="molecule type" value="Genomic_DNA"/>
</dbReference>
<evidence type="ECO:0000256" key="1">
    <source>
        <dbReference type="ARBA" id="ARBA00004167"/>
    </source>
</evidence>
<keyword evidence="7" id="KW-0811">Translocation</keyword>
<name>A0A3B1AVT0_9ZZZZ</name>
<evidence type="ECO:0000256" key="2">
    <source>
        <dbReference type="ARBA" id="ARBA00022448"/>
    </source>
</evidence>
<dbReference type="PANTHER" id="PTHR33162">
    <property type="entry name" value="SEC-INDEPENDENT PROTEIN TRANSLOCASE PROTEIN TATA, CHLOROPLASTIC"/>
    <property type="match status" value="1"/>
</dbReference>
<sequence>MFDIGFMEMALIGVVALVVIGPERLPGVARTVGQWIGSARRFVSSVQTDINLEVNKADELKRLLEEQTKIQSLHDILEQTPTEPDDRKPVPRAVPSKQSSSVSEPEETLPEQKQEHTVEAINNDALTADNDNTAAGSPSNNKHD</sequence>
<keyword evidence="8" id="KW-0472">Membrane</keyword>
<keyword evidence="6" id="KW-1133">Transmembrane helix</keyword>
<feature type="compositionally biased region" description="Low complexity" evidence="9">
    <location>
        <begin position="122"/>
        <end position="135"/>
    </location>
</feature>
<dbReference type="GO" id="GO:0016020">
    <property type="term" value="C:membrane"/>
    <property type="evidence" value="ECO:0007669"/>
    <property type="project" value="UniProtKB-SubCell"/>
</dbReference>
<dbReference type="PANTHER" id="PTHR33162:SF1">
    <property type="entry name" value="SEC-INDEPENDENT PROTEIN TRANSLOCASE PROTEIN TATA, CHLOROPLASTIC"/>
    <property type="match status" value="1"/>
</dbReference>
<evidence type="ECO:0000256" key="4">
    <source>
        <dbReference type="ARBA" id="ARBA00022692"/>
    </source>
</evidence>
<evidence type="ECO:0000256" key="6">
    <source>
        <dbReference type="ARBA" id="ARBA00022989"/>
    </source>
</evidence>
<evidence type="ECO:0000256" key="8">
    <source>
        <dbReference type="ARBA" id="ARBA00023136"/>
    </source>
</evidence>
<dbReference type="InterPro" id="IPR018448">
    <property type="entry name" value="TatB"/>
</dbReference>
<dbReference type="HAMAP" id="MF_00237">
    <property type="entry name" value="TatB"/>
    <property type="match status" value="1"/>
</dbReference>
<organism evidence="10">
    <name type="scientific">hydrothermal vent metagenome</name>
    <dbReference type="NCBI Taxonomy" id="652676"/>
    <lineage>
        <taxon>unclassified sequences</taxon>
        <taxon>metagenomes</taxon>
        <taxon>ecological metagenomes</taxon>
    </lineage>
</organism>
<gene>
    <name evidence="10" type="ORF">MNBD_GAMMA19-80</name>
</gene>
<dbReference type="InterPro" id="IPR003369">
    <property type="entry name" value="TatA/B/E"/>
</dbReference>
<dbReference type="Pfam" id="PF02416">
    <property type="entry name" value="TatA_B_E"/>
    <property type="match status" value="1"/>
</dbReference>
<keyword evidence="3" id="KW-1003">Cell membrane</keyword>
<feature type="region of interest" description="Disordered" evidence="9">
    <location>
        <begin position="72"/>
        <end position="144"/>
    </location>
</feature>
<evidence type="ECO:0000256" key="3">
    <source>
        <dbReference type="ARBA" id="ARBA00022475"/>
    </source>
</evidence>
<reference evidence="10" key="1">
    <citation type="submission" date="2018-06" db="EMBL/GenBank/DDBJ databases">
        <authorList>
            <person name="Zhirakovskaya E."/>
        </authorList>
    </citation>
    <scope>NUCLEOTIDE SEQUENCE</scope>
</reference>
<evidence type="ECO:0000313" key="10">
    <source>
        <dbReference type="EMBL" id="VAX03924.1"/>
    </source>
</evidence>
<evidence type="ECO:0000256" key="5">
    <source>
        <dbReference type="ARBA" id="ARBA00022927"/>
    </source>
</evidence>
<proteinExistence type="inferred from homology"/>
<protein>
    <submittedName>
        <fullName evidence="10">Twin-arginine translocation protein TatB</fullName>
    </submittedName>
</protein>